<evidence type="ECO:0000256" key="3">
    <source>
        <dbReference type="ARBA" id="ARBA00023172"/>
    </source>
</evidence>
<dbReference type="HAMAP" id="MF_00201">
    <property type="entry name" value="RecO"/>
    <property type="match status" value="1"/>
</dbReference>
<dbReference type="InterPro" id="IPR022572">
    <property type="entry name" value="DNA_rep/recomb_RecO_N"/>
</dbReference>
<evidence type="ECO:0000313" key="8">
    <source>
        <dbReference type="Proteomes" id="UP000249432"/>
    </source>
</evidence>
<dbReference type="PANTHER" id="PTHR33991">
    <property type="entry name" value="DNA REPAIR PROTEIN RECO"/>
    <property type="match status" value="1"/>
</dbReference>
<dbReference type="SUPFAM" id="SSF50249">
    <property type="entry name" value="Nucleic acid-binding proteins"/>
    <property type="match status" value="1"/>
</dbReference>
<dbReference type="AlphaFoldDB" id="A0A2W5SV56"/>
<gene>
    <name evidence="5" type="primary">recO</name>
    <name evidence="7" type="ORF">DI525_10090</name>
</gene>
<comment type="caution">
    <text evidence="7">The sequence shown here is derived from an EMBL/GenBank/DDBJ whole genome shotgun (WGS) entry which is preliminary data.</text>
</comment>
<evidence type="ECO:0000256" key="5">
    <source>
        <dbReference type="HAMAP-Rule" id="MF_00201"/>
    </source>
</evidence>
<dbReference type="PANTHER" id="PTHR33991:SF1">
    <property type="entry name" value="DNA REPAIR PROTEIN RECO"/>
    <property type="match status" value="1"/>
</dbReference>
<dbReference type="NCBIfam" id="TIGR00613">
    <property type="entry name" value="reco"/>
    <property type="match status" value="1"/>
</dbReference>
<organism evidence="7 8">
    <name type="scientific">Corynebacterium kroppenstedtii</name>
    <dbReference type="NCBI Taxonomy" id="161879"/>
    <lineage>
        <taxon>Bacteria</taxon>
        <taxon>Bacillati</taxon>
        <taxon>Actinomycetota</taxon>
        <taxon>Actinomycetes</taxon>
        <taxon>Mycobacteriales</taxon>
        <taxon>Corynebacteriaceae</taxon>
        <taxon>Corynebacterium</taxon>
    </lineage>
</organism>
<keyword evidence="2 5" id="KW-0227">DNA damage</keyword>
<dbReference type="GO" id="GO:0006310">
    <property type="term" value="P:DNA recombination"/>
    <property type="evidence" value="ECO:0007669"/>
    <property type="project" value="UniProtKB-UniRule"/>
</dbReference>
<name>A0A2W5SV56_9CORY</name>
<dbReference type="Proteomes" id="UP000249432">
    <property type="component" value="Unassembled WGS sequence"/>
</dbReference>
<keyword evidence="3 5" id="KW-0233">DNA recombination</keyword>
<dbReference type="Gene3D" id="2.40.50.140">
    <property type="entry name" value="Nucleic acid-binding proteins"/>
    <property type="match status" value="1"/>
</dbReference>
<reference evidence="7 8" key="1">
    <citation type="submission" date="2017-08" db="EMBL/GenBank/DDBJ databases">
        <title>Infants hospitalized years apart are colonized by the same room-sourced microbial strains.</title>
        <authorList>
            <person name="Brooks B."/>
            <person name="Olm M.R."/>
            <person name="Firek B.A."/>
            <person name="Baker R."/>
            <person name="Thomas B.C."/>
            <person name="Morowitz M.J."/>
            <person name="Banfield J.F."/>
        </authorList>
    </citation>
    <scope>NUCLEOTIDE SEQUENCE [LARGE SCALE GENOMIC DNA]</scope>
    <source>
        <strain evidence="7">S2_003_000_R1_3</strain>
    </source>
</reference>
<accession>A0A2W5SV56</accession>
<proteinExistence type="inferred from homology"/>
<dbReference type="GO" id="GO:0006302">
    <property type="term" value="P:double-strand break repair"/>
    <property type="evidence" value="ECO:0007669"/>
    <property type="project" value="TreeGrafter"/>
</dbReference>
<evidence type="ECO:0000256" key="1">
    <source>
        <dbReference type="ARBA" id="ARBA00003065"/>
    </source>
</evidence>
<comment type="function">
    <text evidence="1 5">Involved in DNA repair and RecF pathway recombination.</text>
</comment>
<comment type="similarity">
    <text evidence="5">Belongs to the RecO family.</text>
</comment>
<dbReference type="InterPro" id="IPR003717">
    <property type="entry name" value="RecO"/>
</dbReference>
<protein>
    <recommendedName>
        <fullName evidence="5">DNA repair protein RecO</fullName>
    </recommendedName>
    <alternativeName>
        <fullName evidence="5">Recombination protein O</fullName>
    </alternativeName>
</protein>
<dbReference type="Pfam" id="PF02565">
    <property type="entry name" value="RecO_C"/>
    <property type="match status" value="1"/>
</dbReference>
<feature type="domain" description="DNA replication/recombination mediator RecO N-terminal" evidence="6">
    <location>
        <begin position="1"/>
        <end position="81"/>
    </location>
</feature>
<dbReference type="SUPFAM" id="SSF57863">
    <property type="entry name" value="ArfGap/RecO-like zinc finger"/>
    <property type="match status" value="1"/>
</dbReference>
<dbReference type="InterPro" id="IPR037278">
    <property type="entry name" value="ARFGAP/RecO"/>
</dbReference>
<evidence type="ECO:0000313" key="7">
    <source>
        <dbReference type="EMBL" id="PZR03406.1"/>
    </source>
</evidence>
<evidence type="ECO:0000256" key="4">
    <source>
        <dbReference type="ARBA" id="ARBA00023204"/>
    </source>
</evidence>
<evidence type="ECO:0000256" key="2">
    <source>
        <dbReference type="ARBA" id="ARBA00022763"/>
    </source>
</evidence>
<sequence>MRQNYRDRALVVRHYDFSEADRVVVLLTREHGVVRAVAKGVRKNKSRFGGRLAPFVVVDVQLYVGRGSLATLTSAETVRSYNQLIVDSYAKYTAACAVLDVAEKLTVGEEATLCDDAAAAIRDIAHSWPVDSVAQGEQSRVSSEGLPTLRVDKFVLRALAAEGWEPQLFSCAGCGQPGPHHAFSASIGGAVCGACRPPGALTVPEESLRLAWWLAHDRDAAVRDAWMSSGDSPEFHRIADGCHDLVVEHVQWHLGMKLRTVELMEG</sequence>
<evidence type="ECO:0000259" key="6">
    <source>
        <dbReference type="Pfam" id="PF11967"/>
    </source>
</evidence>
<dbReference type="EMBL" id="QFRA01000041">
    <property type="protein sequence ID" value="PZR03406.1"/>
    <property type="molecule type" value="Genomic_DNA"/>
</dbReference>
<keyword evidence="4 5" id="KW-0234">DNA repair</keyword>
<dbReference type="GO" id="GO:0043590">
    <property type="term" value="C:bacterial nucleoid"/>
    <property type="evidence" value="ECO:0007669"/>
    <property type="project" value="TreeGrafter"/>
</dbReference>
<dbReference type="RefSeq" id="WP_303735574.1">
    <property type="nucleotide sequence ID" value="NZ_CAKZHK010000009.1"/>
</dbReference>
<dbReference type="Pfam" id="PF11967">
    <property type="entry name" value="RecO_N"/>
    <property type="match status" value="1"/>
</dbReference>
<dbReference type="InterPro" id="IPR012340">
    <property type="entry name" value="NA-bd_OB-fold"/>
</dbReference>